<evidence type="ECO:0000256" key="11">
    <source>
        <dbReference type="ARBA" id="ARBA00023170"/>
    </source>
</evidence>
<comment type="caution">
    <text evidence="17">The sequence shown here is derived from an EMBL/GenBank/DDBJ whole genome shotgun (WGS) entry which is preliminary data.</text>
</comment>
<keyword evidence="11" id="KW-0675">Receptor</keyword>
<evidence type="ECO:0000256" key="2">
    <source>
        <dbReference type="ARBA" id="ARBA00004479"/>
    </source>
</evidence>
<dbReference type="InterPro" id="IPR032675">
    <property type="entry name" value="LRR_dom_sf"/>
</dbReference>
<keyword evidence="4 14" id="KW-0812">Transmembrane</keyword>
<dbReference type="GO" id="GO:0016020">
    <property type="term" value="C:membrane"/>
    <property type="evidence" value="ECO:0007669"/>
    <property type="project" value="UniProtKB-SubCell"/>
</dbReference>
<evidence type="ECO:0000256" key="6">
    <source>
        <dbReference type="ARBA" id="ARBA00022737"/>
    </source>
</evidence>
<gene>
    <name evidence="17" type="ORF">DM860_017243</name>
</gene>
<dbReference type="GO" id="GO:0051707">
    <property type="term" value="P:response to other organism"/>
    <property type="evidence" value="ECO:0007669"/>
    <property type="project" value="UniProtKB-ARBA"/>
</dbReference>
<keyword evidence="3" id="KW-0433">Leucine-rich repeat</keyword>
<evidence type="ECO:0000256" key="8">
    <source>
        <dbReference type="ARBA" id="ARBA00022840"/>
    </source>
</evidence>
<keyword evidence="10 14" id="KW-0472">Membrane</keyword>
<evidence type="ECO:0000256" key="12">
    <source>
        <dbReference type="ARBA" id="ARBA00023180"/>
    </source>
</evidence>
<comment type="subcellular location">
    <subcellularLocation>
        <location evidence="1">Cell envelope</location>
    </subcellularLocation>
    <subcellularLocation>
        <location evidence="2">Membrane</location>
        <topology evidence="2">Single-pass type I membrane protein</topology>
    </subcellularLocation>
</comment>
<dbReference type="GO" id="GO:0006952">
    <property type="term" value="P:defense response"/>
    <property type="evidence" value="ECO:0007669"/>
    <property type="project" value="UniProtKB-ARBA"/>
</dbReference>
<keyword evidence="12" id="KW-0325">Glycoprotein</keyword>
<dbReference type="Proteomes" id="UP000249390">
    <property type="component" value="Unassembled WGS sequence"/>
</dbReference>
<dbReference type="InterPro" id="IPR001611">
    <property type="entry name" value="Leu-rich_rpt"/>
</dbReference>
<dbReference type="PANTHER" id="PTHR48059:SF30">
    <property type="entry name" value="OS06G0587000 PROTEIN"/>
    <property type="match status" value="1"/>
</dbReference>
<feature type="transmembrane region" description="Helical" evidence="14">
    <location>
        <begin position="26"/>
        <end position="47"/>
    </location>
</feature>
<organism evidence="17 18">
    <name type="scientific">Cuscuta australis</name>
    <dbReference type="NCBI Taxonomy" id="267555"/>
    <lineage>
        <taxon>Eukaryota</taxon>
        <taxon>Viridiplantae</taxon>
        <taxon>Streptophyta</taxon>
        <taxon>Embryophyta</taxon>
        <taxon>Tracheophyta</taxon>
        <taxon>Spermatophyta</taxon>
        <taxon>Magnoliopsida</taxon>
        <taxon>eudicotyledons</taxon>
        <taxon>Gunneridae</taxon>
        <taxon>Pentapetalae</taxon>
        <taxon>asterids</taxon>
        <taxon>lamiids</taxon>
        <taxon>Solanales</taxon>
        <taxon>Convolvulaceae</taxon>
        <taxon>Cuscuteae</taxon>
        <taxon>Cuscuta</taxon>
        <taxon>Cuscuta subgen. Grammica</taxon>
        <taxon>Cuscuta sect. Cleistogrammica</taxon>
    </lineage>
</organism>
<dbReference type="FunFam" id="3.80.10.10:FF:000383">
    <property type="entry name" value="Leucine-rich repeat receptor protein kinase EMS1"/>
    <property type="match status" value="1"/>
</dbReference>
<feature type="domain" description="Leucine-rich repeat-containing N-terminal plant-type" evidence="15">
    <location>
        <begin position="56"/>
        <end position="94"/>
    </location>
</feature>
<dbReference type="SMART" id="SM00369">
    <property type="entry name" value="LRR_TYP"/>
    <property type="match status" value="5"/>
</dbReference>
<protein>
    <submittedName>
        <fullName evidence="17">Uncharacterized protein</fullName>
    </submittedName>
</protein>
<evidence type="ECO:0000259" key="16">
    <source>
        <dbReference type="Pfam" id="PF23598"/>
    </source>
</evidence>
<keyword evidence="5" id="KW-0732">Signal</keyword>
<dbReference type="Gene3D" id="3.80.10.10">
    <property type="entry name" value="Ribonuclease Inhibitor"/>
    <property type="match status" value="3"/>
</dbReference>
<dbReference type="PANTHER" id="PTHR48059">
    <property type="entry name" value="POLYGALACTURONASE INHIBITOR 1"/>
    <property type="match status" value="1"/>
</dbReference>
<keyword evidence="18" id="KW-1185">Reference proteome</keyword>
<name>A0A328E7F9_9ASTE</name>
<feature type="domain" description="Disease resistance R13L4/SHOC-2-like LRR" evidence="16">
    <location>
        <begin position="182"/>
        <end position="346"/>
    </location>
</feature>
<sequence length="352" mass="38920">MTLKPWRNEDAMRGFRRKVVCRKKEVPFIMMATIIIIYLSFSTPLLLEVEACHPVDQEALLDLKNSITEDPQKMVQNWTPSTDCCLQWEGITCDNQTGRVSEMDLRDRQNLSGSIPDSIGRLEKLRLLALGGNRFSGRIPSYIGNLQELRVLWLYSNSLSGPIPPSITNLTSLEQLDFENNTLTGTIPLAIGDLKKLTTLSLGTNNLTGNLPESIGRLSSLISLALSNNHFTGEIPETFANLRNLTNMELSRNQLSGKIPPKLGSMPSLVYLDLSFNPSLNLQAIPEWISSMKVGSLFLAGTGIKGELPNWLASSSLTRLDLSNNGMTGKIPSWIGNMTELNLLNLSNNGFN</sequence>
<keyword evidence="6" id="KW-0677">Repeat</keyword>
<reference evidence="17 18" key="1">
    <citation type="submission" date="2018-06" db="EMBL/GenBank/DDBJ databases">
        <title>The Genome of Cuscuta australis (Dodder) Provides Insight into the Evolution of Plant Parasitism.</title>
        <authorList>
            <person name="Liu H."/>
        </authorList>
    </citation>
    <scope>NUCLEOTIDE SEQUENCE [LARGE SCALE GENOMIC DNA]</scope>
    <source>
        <strain evidence="18">cv. Yunnan</strain>
        <tissue evidence="17">Vines</tissue>
    </source>
</reference>
<evidence type="ECO:0000256" key="3">
    <source>
        <dbReference type="ARBA" id="ARBA00022614"/>
    </source>
</evidence>
<dbReference type="InterPro" id="IPR055414">
    <property type="entry name" value="LRR_R13L4/SHOC2-like"/>
</dbReference>
<evidence type="ECO:0000313" key="18">
    <source>
        <dbReference type="Proteomes" id="UP000249390"/>
    </source>
</evidence>
<keyword evidence="9 14" id="KW-1133">Transmembrane helix</keyword>
<dbReference type="Pfam" id="PF00560">
    <property type="entry name" value="LRR_1"/>
    <property type="match status" value="2"/>
</dbReference>
<dbReference type="Pfam" id="PF08263">
    <property type="entry name" value="LRRNT_2"/>
    <property type="match status" value="1"/>
</dbReference>
<evidence type="ECO:0000256" key="13">
    <source>
        <dbReference type="ARBA" id="ARBA00038043"/>
    </source>
</evidence>
<dbReference type="SUPFAM" id="SSF52058">
    <property type="entry name" value="L domain-like"/>
    <property type="match status" value="2"/>
</dbReference>
<keyword evidence="8" id="KW-0067">ATP-binding</keyword>
<evidence type="ECO:0000256" key="5">
    <source>
        <dbReference type="ARBA" id="ARBA00022729"/>
    </source>
</evidence>
<evidence type="ECO:0000259" key="15">
    <source>
        <dbReference type="Pfam" id="PF08263"/>
    </source>
</evidence>
<comment type="similarity">
    <text evidence="13">Belongs to the polygalacturonase-inhibiting protein family.</text>
</comment>
<evidence type="ECO:0000313" key="17">
    <source>
        <dbReference type="EMBL" id="RAL52549.1"/>
    </source>
</evidence>
<dbReference type="FunFam" id="3.80.10.10:FF:000101">
    <property type="entry name" value="LRR receptor-like serine/threonine-protein kinase ERECTA"/>
    <property type="match status" value="1"/>
</dbReference>
<evidence type="ECO:0000256" key="4">
    <source>
        <dbReference type="ARBA" id="ARBA00022692"/>
    </source>
</evidence>
<evidence type="ECO:0000256" key="10">
    <source>
        <dbReference type="ARBA" id="ARBA00023136"/>
    </source>
</evidence>
<dbReference type="AlphaFoldDB" id="A0A328E7F9"/>
<proteinExistence type="inferred from homology"/>
<dbReference type="GO" id="GO:0005524">
    <property type="term" value="F:ATP binding"/>
    <property type="evidence" value="ECO:0007669"/>
    <property type="project" value="UniProtKB-KW"/>
</dbReference>
<dbReference type="EMBL" id="NQVE01000033">
    <property type="protein sequence ID" value="RAL52549.1"/>
    <property type="molecule type" value="Genomic_DNA"/>
</dbReference>
<dbReference type="Pfam" id="PF23598">
    <property type="entry name" value="LRR_14"/>
    <property type="match status" value="1"/>
</dbReference>
<evidence type="ECO:0000256" key="7">
    <source>
        <dbReference type="ARBA" id="ARBA00022741"/>
    </source>
</evidence>
<evidence type="ECO:0000256" key="1">
    <source>
        <dbReference type="ARBA" id="ARBA00004196"/>
    </source>
</evidence>
<accession>A0A328E7F9</accession>
<dbReference type="InterPro" id="IPR051848">
    <property type="entry name" value="PGIP"/>
</dbReference>
<evidence type="ECO:0000256" key="9">
    <source>
        <dbReference type="ARBA" id="ARBA00022989"/>
    </source>
</evidence>
<evidence type="ECO:0000256" key="14">
    <source>
        <dbReference type="SAM" id="Phobius"/>
    </source>
</evidence>
<keyword evidence="7" id="KW-0547">Nucleotide-binding</keyword>
<dbReference type="InterPro" id="IPR003591">
    <property type="entry name" value="Leu-rich_rpt_typical-subtyp"/>
</dbReference>
<dbReference type="InterPro" id="IPR013210">
    <property type="entry name" value="LRR_N_plant-typ"/>
</dbReference>